<sequence>MPEVQGWSAAQIVTVGVFNAATFAALLAIVCDSLGLWQRARETVGKLDNAVAELGVQQGRFTELQQEVNRRDAFISRNLLEGSEAVAAAVLGGVSRQYQEPCPKPALDDVSVVGSNVEHSNNVVGDRGNGDGGVEPTRDVAVEPALCASAISARQHPKEGQRHRGKINEVPKNRDAWIFPQEGEQQALIDRYWDTSAIGKPQEAPRPAENEIPTEVEAATTEVDQTDAGTNDVNAIQGPIASWWWCSSTEYPGGPERHETPPTRRNAV</sequence>
<dbReference type="AlphaFoldDB" id="A0AAN7CXP4"/>
<reference evidence="2" key="2">
    <citation type="submission" date="2023-05" db="EMBL/GenBank/DDBJ databases">
        <authorList>
            <consortium name="Lawrence Berkeley National Laboratory"/>
            <person name="Steindorff A."/>
            <person name="Hensen N."/>
            <person name="Bonometti L."/>
            <person name="Westerberg I."/>
            <person name="Brannstrom I.O."/>
            <person name="Guillou S."/>
            <person name="Cros-Aarteil S."/>
            <person name="Calhoun S."/>
            <person name="Haridas S."/>
            <person name="Kuo A."/>
            <person name="Mondo S."/>
            <person name="Pangilinan J."/>
            <person name="Riley R."/>
            <person name="Labutti K."/>
            <person name="Andreopoulos B."/>
            <person name="Lipzen A."/>
            <person name="Chen C."/>
            <person name="Yanf M."/>
            <person name="Daum C."/>
            <person name="Ng V."/>
            <person name="Clum A."/>
            <person name="Ohm R."/>
            <person name="Martin F."/>
            <person name="Silar P."/>
            <person name="Natvig D."/>
            <person name="Lalanne C."/>
            <person name="Gautier V."/>
            <person name="Ament-Velasquez S.L."/>
            <person name="Kruys A."/>
            <person name="Hutchinson M.I."/>
            <person name="Powell A.J."/>
            <person name="Barry K."/>
            <person name="Miller A.N."/>
            <person name="Grigoriev I.V."/>
            <person name="Debuchy R."/>
            <person name="Gladieux P."/>
            <person name="Thoren M.H."/>
            <person name="Johannesson H."/>
        </authorList>
    </citation>
    <scope>NUCLEOTIDE SEQUENCE</scope>
    <source>
        <strain evidence="2">CBS 359.72</strain>
    </source>
</reference>
<keyword evidence="3" id="KW-1185">Reference proteome</keyword>
<keyword evidence="1" id="KW-0472">Membrane</keyword>
<keyword evidence="1" id="KW-0812">Transmembrane</keyword>
<reference evidence="2" key="1">
    <citation type="journal article" date="2023" name="Mol. Phylogenet. Evol.">
        <title>Genome-scale phylogeny and comparative genomics of the fungal order Sordariales.</title>
        <authorList>
            <person name="Hensen N."/>
            <person name="Bonometti L."/>
            <person name="Westerberg I."/>
            <person name="Brannstrom I.O."/>
            <person name="Guillou S."/>
            <person name="Cros-Aarteil S."/>
            <person name="Calhoun S."/>
            <person name="Haridas S."/>
            <person name="Kuo A."/>
            <person name="Mondo S."/>
            <person name="Pangilinan J."/>
            <person name="Riley R."/>
            <person name="LaButti K."/>
            <person name="Andreopoulos B."/>
            <person name="Lipzen A."/>
            <person name="Chen C."/>
            <person name="Yan M."/>
            <person name="Daum C."/>
            <person name="Ng V."/>
            <person name="Clum A."/>
            <person name="Steindorff A."/>
            <person name="Ohm R.A."/>
            <person name="Martin F."/>
            <person name="Silar P."/>
            <person name="Natvig D.O."/>
            <person name="Lalanne C."/>
            <person name="Gautier V."/>
            <person name="Ament-Velasquez S.L."/>
            <person name="Kruys A."/>
            <person name="Hutchinson M.I."/>
            <person name="Powell A.J."/>
            <person name="Barry K."/>
            <person name="Miller A.N."/>
            <person name="Grigoriev I.V."/>
            <person name="Debuchy R."/>
            <person name="Gladieux P."/>
            <person name="Hiltunen Thoren M."/>
            <person name="Johannesson H."/>
        </authorList>
    </citation>
    <scope>NUCLEOTIDE SEQUENCE</scope>
    <source>
        <strain evidence="2">CBS 359.72</strain>
    </source>
</reference>
<protein>
    <submittedName>
        <fullName evidence="2">Uncharacterized protein</fullName>
    </submittedName>
</protein>
<dbReference type="Proteomes" id="UP001303647">
    <property type="component" value="Unassembled WGS sequence"/>
</dbReference>
<evidence type="ECO:0000313" key="3">
    <source>
        <dbReference type="Proteomes" id="UP001303647"/>
    </source>
</evidence>
<dbReference type="EMBL" id="MU857617">
    <property type="protein sequence ID" value="KAK4249996.1"/>
    <property type="molecule type" value="Genomic_DNA"/>
</dbReference>
<accession>A0AAN7CXP4</accession>
<feature type="transmembrane region" description="Helical" evidence="1">
    <location>
        <begin position="12"/>
        <end position="37"/>
    </location>
</feature>
<keyword evidence="1" id="KW-1133">Transmembrane helix</keyword>
<gene>
    <name evidence="2" type="ORF">C7999DRAFT_12209</name>
</gene>
<evidence type="ECO:0000313" key="2">
    <source>
        <dbReference type="EMBL" id="KAK4249996.1"/>
    </source>
</evidence>
<comment type="caution">
    <text evidence="2">The sequence shown here is derived from an EMBL/GenBank/DDBJ whole genome shotgun (WGS) entry which is preliminary data.</text>
</comment>
<proteinExistence type="predicted"/>
<organism evidence="2 3">
    <name type="scientific">Corynascus novoguineensis</name>
    <dbReference type="NCBI Taxonomy" id="1126955"/>
    <lineage>
        <taxon>Eukaryota</taxon>
        <taxon>Fungi</taxon>
        <taxon>Dikarya</taxon>
        <taxon>Ascomycota</taxon>
        <taxon>Pezizomycotina</taxon>
        <taxon>Sordariomycetes</taxon>
        <taxon>Sordariomycetidae</taxon>
        <taxon>Sordariales</taxon>
        <taxon>Chaetomiaceae</taxon>
        <taxon>Corynascus</taxon>
    </lineage>
</organism>
<name>A0AAN7CXP4_9PEZI</name>
<evidence type="ECO:0000256" key="1">
    <source>
        <dbReference type="SAM" id="Phobius"/>
    </source>
</evidence>